<name>A0A2G5SS85_9PELO</name>
<accession>A0A2G5SS85</accession>
<comment type="caution">
    <text evidence="1">The sequence shown here is derived from an EMBL/GenBank/DDBJ whole genome shotgun (WGS) entry which is preliminary data.</text>
</comment>
<dbReference type="SMART" id="SM00289">
    <property type="entry name" value="WR1"/>
    <property type="match status" value="2"/>
</dbReference>
<dbReference type="InterPro" id="IPR006150">
    <property type="entry name" value="Cys_repeat_1"/>
</dbReference>
<organism evidence="1 2">
    <name type="scientific">Caenorhabditis nigoni</name>
    <dbReference type="NCBI Taxonomy" id="1611254"/>
    <lineage>
        <taxon>Eukaryota</taxon>
        <taxon>Metazoa</taxon>
        <taxon>Ecdysozoa</taxon>
        <taxon>Nematoda</taxon>
        <taxon>Chromadorea</taxon>
        <taxon>Rhabditida</taxon>
        <taxon>Rhabditina</taxon>
        <taxon>Rhabditomorpha</taxon>
        <taxon>Rhabditoidea</taxon>
        <taxon>Rhabditidae</taxon>
        <taxon>Peloderinae</taxon>
        <taxon>Caenorhabditis</taxon>
    </lineage>
</organism>
<dbReference type="Proteomes" id="UP000230233">
    <property type="component" value="Chromosome X"/>
</dbReference>
<dbReference type="EMBL" id="PDUG01000006">
    <property type="protein sequence ID" value="PIC17773.1"/>
    <property type="molecule type" value="Genomic_DNA"/>
</dbReference>
<dbReference type="OrthoDB" id="5851714at2759"/>
<proteinExistence type="predicted"/>
<reference evidence="2" key="1">
    <citation type="submission" date="2017-10" db="EMBL/GenBank/DDBJ databases">
        <title>Rapid genome shrinkage in a self-fertile nematode reveals novel sperm competition proteins.</title>
        <authorList>
            <person name="Yin D."/>
            <person name="Schwarz E.M."/>
            <person name="Thomas C.G."/>
            <person name="Felde R.L."/>
            <person name="Korf I.F."/>
            <person name="Cutter A.D."/>
            <person name="Schartner C.M."/>
            <person name="Ralston E.J."/>
            <person name="Meyer B.J."/>
            <person name="Haag E.S."/>
        </authorList>
    </citation>
    <scope>NUCLEOTIDE SEQUENCE [LARGE SCALE GENOMIC DNA]</scope>
    <source>
        <strain evidence="2">JU1422</strain>
    </source>
</reference>
<keyword evidence="2" id="KW-1185">Reference proteome</keyword>
<evidence type="ECO:0000313" key="1">
    <source>
        <dbReference type="EMBL" id="PIC17773.1"/>
    </source>
</evidence>
<protein>
    <submittedName>
        <fullName evidence="1">Uncharacterized protein</fullName>
    </submittedName>
</protein>
<dbReference type="AlphaFoldDB" id="A0A2G5SS85"/>
<sequence length="157" mass="16637">MCPDFSVLFVFNVPGLRKQWFYKNGAMASWNGILTTTMTRTLLSVLFFALITKAYSDCYFAFLQASGPCSSDSDCGGSPCVMDVKSGSHVCCKPKPGTTAPQCPGGMTYTGIPVLCDPADGDDGCPAGYTCSASSTDFTKVSGTGNNESERQTKARI</sequence>
<evidence type="ECO:0000313" key="2">
    <source>
        <dbReference type="Proteomes" id="UP000230233"/>
    </source>
</evidence>
<gene>
    <name evidence="1" type="primary">Cni-F56B6.6</name>
    <name evidence="1" type="synonym">Cnig_chr_X.g23893</name>
    <name evidence="1" type="ORF">B9Z55_023893</name>
</gene>